<dbReference type="Proteomes" id="UP000030641">
    <property type="component" value="Unassembled WGS sequence"/>
</dbReference>
<proteinExistence type="predicted"/>
<gene>
    <name evidence="1" type="ORF">AUEXF2481DRAFT_467938</name>
</gene>
<dbReference type="EMBL" id="KL584778">
    <property type="protein sequence ID" value="KEQ91489.1"/>
    <property type="molecule type" value="Genomic_DNA"/>
</dbReference>
<evidence type="ECO:0000313" key="2">
    <source>
        <dbReference type="Proteomes" id="UP000030641"/>
    </source>
</evidence>
<dbReference type="InParanoid" id="A0A074Y6A4"/>
<protein>
    <submittedName>
        <fullName evidence="1">Uncharacterized protein</fullName>
    </submittedName>
</protein>
<name>A0A074Y6A4_AURSE</name>
<organism evidence="1 2">
    <name type="scientific">Aureobasidium subglaciale (strain EXF-2481)</name>
    <name type="common">Aureobasidium pullulans var. subglaciale</name>
    <dbReference type="NCBI Taxonomy" id="1043005"/>
    <lineage>
        <taxon>Eukaryota</taxon>
        <taxon>Fungi</taxon>
        <taxon>Dikarya</taxon>
        <taxon>Ascomycota</taxon>
        <taxon>Pezizomycotina</taxon>
        <taxon>Dothideomycetes</taxon>
        <taxon>Dothideomycetidae</taxon>
        <taxon>Dothideales</taxon>
        <taxon>Saccotheciaceae</taxon>
        <taxon>Aureobasidium</taxon>
    </lineage>
</organism>
<dbReference type="AlphaFoldDB" id="A0A074Y6A4"/>
<dbReference type="RefSeq" id="XP_013339991.1">
    <property type="nucleotide sequence ID" value="XM_013484537.1"/>
</dbReference>
<dbReference type="OrthoDB" id="3943287at2759"/>
<dbReference type="HOGENOM" id="CLU_1197316_0_0_1"/>
<reference evidence="1 2" key="1">
    <citation type="journal article" date="2014" name="BMC Genomics">
        <title>Genome sequencing of four Aureobasidium pullulans varieties: biotechnological potential, stress tolerance, and description of new species.</title>
        <authorList>
            <person name="Gostin Ar C."/>
            <person name="Ohm R.A."/>
            <person name="Kogej T."/>
            <person name="Sonjak S."/>
            <person name="Turk M."/>
            <person name="Zajc J."/>
            <person name="Zalar P."/>
            <person name="Grube M."/>
            <person name="Sun H."/>
            <person name="Han J."/>
            <person name="Sharma A."/>
            <person name="Chiniquy J."/>
            <person name="Ngan C.Y."/>
            <person name="Lipzen A."/>
            <person name="Barry K."/>
            <person name="Grigoriev I.V."/>
            <person name="Gunde-Cimerman N."/>
        </authorList>
    </citation>
    <scope>NUCLEOTIDE SEQUENCE [LARGE SCALE GENOMIC DNA]</scope>
    <source>
        <strain evidence="1 2">EXF-2481</strain>
    </source>
</reference>
<dbReference type="GeneID" id="25368184"/>
<accession>A0A074Y6A4</accession>
<evidence type="ECO:0000313" key="1">
    <source>
        <dbReference type="EMBL" id="KEQ91489.1"/>
    </source>
</evidence>
<keyword evidence="2" id="KW-1185">Reference proteome</keyword>
<sequence length="270" mass="29667">MRAYNRYTVLKTSQVSNTTAQPGAAANHLFACVPTATMTSVRNSTYSMHSVADAHLLAMLDGKQDECGLATQVSRLSAFFPTKLLETILIVPGTSRCKDETDMSGNRLSATSFDDMQRSIQVIGLPKPERSKSRLKLSSESERIIEDAADDDLFQDQDYDPEPQMQYLAPDKGVVAFTPKHRQQGCGYRHPPYSGPCVRTNCCGYGGGYRAPQRPPPAYFPGCRRQRRCGGGYYNGTGGYGYGRGGHPGCGVLYAQRPILIRRHRGCCCC</sequence>